<sequence length="1379" mass="145129">MHTSRFRAAAFCALLTSTFLSAPATAQTSPEFRQADANGVDLVQGDFLTSFAEGSIGSGQSALELLRVLGNTSVNGTPGMSQWDHILLNVVSSGTYIDFGTRTAKFPDAQARGETLSGSGSSYVYGDGNGTTILFEDNTGGADISNFCNGAVQSSCILLPTAIVSPNGKTVSLEYGFWTRCSRPQQPDDPISCTFTPRLARVSNSYGYSVVFSYASPDGAGTGNPPATFSQRIGAAFYNAQAGGAPLASVSYAYPMAGVTDVTDMGGRVWRVTKTATVNAIRRPGAASDTTSATINTGKVASVVKEGVTTSYARSVSGSTATLTATNALGQTTTVVSNLTVGRPTSITNALNKTTSYQYDGSRRLTRVTQPEGNYTAYSYDGRGNITQTQMVAKSGTSSITTSASYDAGCANPLTCNQPNSTTDARGNTTDYAYDATHGGVTSVTLPAPSAGALRPQTRYSYTLMNSEYQLTGISACQTAGSCTGTADEVVTTLGYDANSNITSASKGNGTGTLVATRTMTYDGLGNLLTVDGPLAGTADTTRYRYNMARELIGTVSPDPDGGGSLKNRAVRNTYTNGLLTRVENGTVNSQSDGDWAAFASLQSIDTSYDANARPIVRTLASGGTIYALAQASYDALGRIDCATQRMNPAVYGSLPAACTLSTTGTQGPDRITKTEYDTVGRTWKVTSAYGTADASTDITYGYSDNGKILSVTDAENNRTGYDYDGYDRLSVTHYPVATQGAQTSSGTDYEQLGYDAAGNVTSRRLRDGQTIGYSYDALNRVTLKSLPEAGANVSYAYDLFGRSTSVTVPGQGIAHNMTYDALGRLTAEGQPFGSMSYQYDVVGRRTAQQWNDGFYVTYDYLVTGEMATIRENGAASGVGVLATYSYDNLGRRTGITRGNGTTTSYGFDNVSRLTSLGQDLSGTAYDQSLGFSYNPAGQIVSTTRSNDAYAWGGSANVDRAYAVNGLNQMTAVGGGSLGYDARGNLTSTGSTSYTYSSQNLLTSATGGTTLYYDAFGRLSEYDTTVSTRFLYDGDYMAAEIANPSGAVTRRYVYGPGTDEPVVWYEGSGTSDRRWLHADERGSVIAVTNSSGAAIGINSYDEYGVPTSGNIGRFQYTGQVYLPELGLYYYKARIYSSRLGRFLQTDPIGYGDGMNLYNYVGSDPVNGIDPSGLSSCKKERADGALAAEVVVCGNGFGATGGGSTSGFGSIQPNFDLSGEIDASNPPDIVVTAPIKVTRLGHDYRVETLICSRPLTNSEGRDLISRFTVPNSNAGRPSKAGFQIVDFQGIPGGFVITSYSADGLAGRNVTTPYHAFVGTVDQSISISGGRTYINTHGYGTAGNDAVGRARDAVNEVGGKMVFDLLDQQAAAYAKRAYKGC</sequence>
<dbReference type="PANTHER" id="PTHR32305">
    <property type="match status" value="1"/>
</dbReference>
<dbReference type="Pfam" id="PF05593">
    <property type="entry name" value="RHS_repeat"/>
    <property type="match status" value="4"/>
</dbReference>
<gene>
    <name evidence="3" type="ORF">MGWOODY_Smn1733</name>
</gene>
<reference evidence="3" key="1">
    <citation type="submission" date="2015-10" db="EMBL/GenBank/DDBJ databases">
        <authorList>
            <person name="Gilbert D.G."/>
        </authorList>
    </citation>
    <scope>NUCLEOTIDE SEQUENCE</scope>
</reference>
<dbReference type="EMBL" id="CZQE01000165">
    <property type="protein sequence ID" value="CUS44669.1"/>
    <property type="molecule type" value="Genomic_DNA"/>
</dbReference>
<dbReference type="Gene3D" id="2.180.10.10">
    <property type="entry name" value="RHS repeat-associated core"/>
    <property type="match status" value="4"/>
</dbReference>
<organism evidence="3">
    <name type="scientific">hydrothermal vent metagenome</name>
    <dbReference type="NCBI Taxonomy" id="652676"/>
    <lineage>
        <taxon>unclassified sequences</taxon>
        <taxon>metagenomes</taxon>
        <taxon>ecological metagenomes</taxon>
    </lineage>
</organism>
<evidence type="ECO:0000259" key="2">
    <source>
        <dbReference type="Pfam" id="PF25023"/>
    </source>
</evidence>
<dbReference type="NCBIfam" id="TIGR01643">
    <property type="entry name" value="YD_repeat_2x"/>
    <property type="match status" value="5"/>
</dbReference>
<dbReference type="PANTHER" id="PTHR32305:SF15">
    <property type="entry name" value="PROTEIN RHSA-RELATED"/>
    <property type="match status" value="1"/>
</dbReference>
<proteinExistence type="predicted"/>
<accession>A0A160TMH7</accession>
<feature type="domain" description="Teneurin-like YD-shell" evidence="2">
    <location>
        <begin position="898"/>
        <end position="1164"/>
    </location>
</feature>
<evidence type="ECO:0000256" key="1">
    <source>
        <dbReference type="ARBA" id="ARBA00022737"/>
    </source>
</evidence>
<dbReference type="InterPro" id="IPR050708">
    <property type="entry name" value="T6SS_VgrG/RHS"/>
</dbReference>
<dbReference type="InterPro" id="IPR006530">
    <property type="entry name" value="YD"/>
</dbReference>
<name>A0A160TMH7_9ZZZZ</name>
<dbReference type="Pfam" id="PF25023">
    <property type="entry name" value="TEN_YD-shell"/>
    <property type="match status" value="1"/>
</dbReference>
<dbReference type="InterPro" id="IPR022385">
    <property type="entry name" value="Rhs_assc_core"/>
</dbReference>
<keyword evidence="1" id="KW-0677">Repeat</keyword>
<protein>
    <submittedName>
        <fullName evidence="3">Rhs-family protein</fullName>
    </submittedName>
</protein>
<evidence type="ECO:0000313" key="3">
    <source>
        <dbReference type="EMBL" id="CUS44669.1"/>
    </source>
</evidence>
<dbReference type="NCBIfam" id="TIGR03696">
    <property type="entry name" value="Rhs_assc_core"/>
    <property type="match status" value="1"/>
</dbReference>
<dbReference type="InterPro" id="IPR031325">
    <property type="entry name" value="RHS_repeat"/>
</dbReference>
<dbReference type="InterPro" id="IPR056823">
    <property type="entry name" value="TEN-like_YD-shell"/>
</dbReference>